<protein>
    <submittedName>
        <fullName evidence="6">AraC type helix-turn-helix- domain-containing protein</fullName>
    </submittedName>
    <submittedName>
        <fullName evidence="5">Helix-turn-helix domain-containing protein</fullName>
    </submittedName>
</protein>
<accession>A0A5E5PB27</accession>
<dbReference type="SMART" id="SM00342">
    <property type="entry name" value="HTH_ARAC"/>
    <property type="match status" value="1"/>
</dbReference>
<dbReference type="PROSITE" id="PS01124">
    <property type="entry name" value="HTH_ARAC_FAMILY_2"/>
    <property type="match status" value="1"/>
</dbReference>
<dbReference type="InterPro" id="IPR050204">
    <property type="entry name" value="AraC_XylS_family_regulators"/>
</dbReference>
<dbReference type="Pfam" id="PF12833">
    <property type="entry name" value="HTH_18"/>
    <property type="match status" value="1"/>
</dbReference>
<evidence type="ECO:0000313" key="5">
    <source>
        <dbReference type="EMBL" id="RSK74877.1"/>
    </source>
</evidence>
<proteinExistence type="predicted"/>
<dbReference type="GO" id="GO:0003700">
    <property type="term" value="F:DNA-binding transcription factor activity"/>
    <property type="evidence" value="ECO:0007669"/>
    <property type="project" value="InterPro"/>
</dbReference>
<evidence type="ECO:0000313" key="6">
    <source>
        <dbReference type="EMBL" id="VVG73906.1"/>
    </source>
</evidence>
<dbReference type="InterPro" id="IPR009057">
    <property type="entry name" value="Homeodomain-like_sf"/>
</dbReference>
<organism evidence="6 8">
    <name type="scientific">Pandoraea apista</name>
    <dbReference type="NCBI Taxonomy" id="93218"/>
    <lineage>
        <taxon>Bacteria</taxon>
        <taxon>Pseudomonadati</taxon>
        <taxon>Pseudomonadota</taxon>
        <taxon>Betaproteobacteria</taxon>
        <taxon>Burkholderiales</taxon>
        <taxon>Burkholderiaceae</taxon>
        <taxon>Pandoraea</taxon>
    </lineage>
</organism>
<evidence type="ECO:0000256" key="1">
    <source>
        <dbReference type="ARBA" id="ARBA00023015"/>
    </source>
</evidence>
<dbReference type="Gene3D" id="1.10.10.60">
    <property type="entry name" value="Homeodomain-like"/>
    <property type="match status" value="1"/>
</dbReference>
<reference evidence="5 7" key="1">
    <citation type="submission" date="2018-12" db="EMBL/GenBank/DDBJ databases">
        <title>Whole genome sequence of a Pandoraea apista isolate from a patient with cystic fibrosis.</title>
        <authorList>
            <person name="Kenna D.T."/>
            <person name="Turton J.F."/>
        </authorList>
    </citation>
    <scope>NUCLEOTIDE SEQUENCE [LARGE SCALE GENOMIC DNA]</scope>
    <source>
        <strain evidence="5 7">Pa13324</strain>
    </source>
</reference>
<keyword evidence="3" id="KW-0804">Transcription</keyword>
<keyword evidence="7" id="KW-1185">Reference proteome</keyword>
<dbReference type="PANTHER" id="PTHR46796:SF6">
    <property type="entry name" value="ARAC SUBFAMILY"/>
    <property type="match status" value="1"/>
</dbReference>
<dbReference type="GO" id="GO:0043565">
    <property type="term" value="F:sequence-specific DNA binding"/>
    <property type="evidence" value="ECO:0007669"/>
    <property type="project" value="InterPro"/>
</dbReference>
<sequence>MAYTDIRISTDAIEPSLRDEFWRDLTRPFCETLRSARADAGPLEGTMLIRHVAGLTLGSTKFNAQRYVRDKRTIAQGGLDHYLIHVLVAGSIRGNFAGRDVVAAPGSICVIDLARTYECDVDAGVRLATTVPRAGIETLLGSRDLHGFVLKPGLPITRLLVEYLRGLHAVSADLSASEDIAVQDALVTLLTAGLTSAPPAQAEPKSVLGRALRERLLAFIENHLGHPELGPALLAQRFRISRAHLYRAFAEDGGIVGVIRSRRLNASYRALLDPSKGTWTIAKIAADFGFPDAGKYRRAFAASFGLTPEDARVQGRFVAPPIDGAGQLSTHFAAFGALQSQSGRWLSPRHGG</sequence>
<evidence type="ECO:0000313" key="7">
    <source>
        <dbReference type="Proteomes" id="UP000270216"/>
    </source>
</evidence>
<evidence type="ECO:0000256" key="2">
    <source>
        <dbReference type="ARBA" id="ARBA00023125"/>
    </source>
</evidence>
<dbReference type="InterPro" id="IPR035418">
    <property type="entry name" value="AraC-bd_2"/>
</dbReference>
<dbReference type="SUPFAM" id="SSF46689">
    <property type="entry name" value="Homeodomain-like"/>
    <property type="match status" value="1"/>
</dbReference>
<dbReference type="EMBL" id="RWHX01000080">
    <property type="protein sequence ID" value="RSK74877.1"/>
    <property type="molecule type" value="Genomic_DNA"/>
</dbReference>
<dbReference type="PANTHER" id="PTHR46796">
    <property type="entry name" value="HTH-TYPE TRANSCRIPTIONAL ACTIVATOR RHAS-RELATED"/>
    <property type="match status" value="1"/>
</dbReference>
<dbReference type="AlphaFoldDB" id="A0A5E5PB27"/>
<dbReference type="Proteomes" id="UP000270216">
    <property type="component" value="Unassembled WGS sequence"/>
</dbReference>
<evidence type="ECO:0000256" key="3">
    <source>
        <dbReference type="ARBA" id="ARBA00023163"/>
    </source>
</evidence>
<evidence type="ECO:0000313" key="8">
    <source>
        <dbReference type="Proteomes" id="UP000364291"/>
    </source>
</evidence>
<dbReference type="Proteomes" id="UP000364291">
    <property type="component" value="Unassembled WGS sequence"/>
</dbReference>
<feature type="domain" description="HTH araC/xylS-type" evidence="4">
    <location>
        <begin position="214"/>
        <end position="314"/>
    </location>
</feature>
<keyword evidence="2" id="KW-0238">DNA-binding</keyword>
<reference evidence="6 8" key="2">
    <citation type="submission" date="2019-08" db="EMBL/GenBank/DDBJ databases">
        <authorList>
            <person name="Peeters C."/>
        </authorList>
    </citation>
    <scope>NUCLEOTIDE SEQUENCE [LARGE SCALE GENOMIC DNA]</scope>
    <source>
        <strain evidence="6 8">LMG 18089</strain>
    </source>
</reference>
<dbReference type="InterPro" id="IPR018060">
    <property type="entry name" value="HTH_AraC"/>
</dbReference>
<name>A0A5E5PB27_9BURK</name>
<gene>
    <name evidence="5" type="ORF">EJE83_24630</name>
    <name evidence="6" type="ORF">PAP18089_04916</name>
</gene>
<dbReference type="Pfam" id="PF14525">
    <property type="entry name" value="AraC_binding_2"/>
    <property type="match status" value="1"/>
</dbReference>
<dbReference type="RefSeq" id="WP_094067637.1">
    <property type="nucleotide sequence ID" value="NZ_CABPSX010000014.1"/>
</dbReference>
<dbReference type="EMBL" id="CABPSX010000014">
    <property type="protein sequence ID" value="VVG73906.1"/>
    <property type="molecule type" value="Genomic_DNA"/>
</dbReference>
<dbReference type="OrthoDB" id="282744at2"/>
<keyword evidence="1" id="KW-0805">Transcription regulation</keyword>
<evidence type="ECO:0000259" key="4">
    <source>
        <dbReference type="PROSITE" id="PS01124"/>
    </source>
</evidence>